<sequence length="43" mass="5016">MIYCSFAIFELFVKIAILIVSLWTSIPTYSFHYVPSVGFLVLW</sequence>
<keyword evidence="1" id="KW-0812">Transmembrane</keyword>
<evidence type="ECO:0000313" key="2">
    <source>
        <dbReference type="EMBL" id="EKR65395.1"/>
    </source>
</evidence>
<dbReference type="AlphaFoldDB" id="A0A828Z679"/>
<keyword evidence="1" id="KW-1133">Transmembrane helix</keyword>
<gene>
    <name evidence="2" type="ORF">LEP1GSC036_0207</name>
</gene>
<name>A0A828Z679_9LEPT</name>
<accession>A0A828Z679</accession>
<organism evidence="2 3">
    <name type="scientific">Leptospira weilii str. 2006001853</name>
    <dbReference type="NCBI Taxonomy" id="1001589"/>
    <lineage>
        <taxon>Bacteria</taxon>
        <taxon>Pseudomonadati</taxon>
        <taxon>Spirochaetota</taxon>
        <taxon>Spirochaetia</taxon>
        <taxon>Leptospirales</taxon>
        <taxon>Leptospiraceae</taxon>
        <taxon>Leptospira</taxon>
    </lineage>
</organism>
<evidence type="ECO:0000313" key="3">
    <source>
        <dbReference type="Proteomes" id="UP000001338"/>
    </source>
</evidence>
<dbReference type="Proteomes" id="UP000001338">
    <property type="component" value="Unassembled WGS sequence"/>
</dbReference>
<protein>
    <submittedName>
        <fullName evidence="2">Uncharacterized protein</fullName>
    </submittedName>
</protein>
<proteinExistence type="predicted"/>
<keyword evidence="1" id="KW-0472">Membrane</keyword>
<comment type="caution">
    <text evidence="2">The sequence shown here is derived from an EMBL/GenBank/DDBJ whole genome shotgun (WGS) entry which is preliminary data.</text>
</comment>
<evidence type="ECO:0000256" key="1">
    <source>
        <dbReference type="SAM" id="Phobius"/>
    </source>
</evidence>
<feature type="transmembrane region" description="Helical" evidence="1">
    <location>
        <begin position="7"/>
        <end position="26"/>
    </location>
</feature>
<reference evidence="2 3" key="1">
    <citation type="submission" date="2012-10" db="EMBL/GenBank/DDBJ databases">
        <authorList>
            <person name="Harkins D.M."/>
            <person name="Durkin A.S."/>
            <person name="Brinkac L.M."/>
            <person name="Haft D.H."/>
            <person name="Selengut J.D."/>
            <person name="Sanka R."/>
            <person name="DePew J."/>
            <person name="Purushe J."/>
            <person name="Whelen A.C."/>
            <person name="Vinetz J.M."/>
            <person name="Sutton G.G."/>
            <person name="Nierman W.C."/>
            <person name="Fouts D.E."/>
        </authorList>
    </citation>
    <scope>NUCLEOTIDE SEQUENCE [LARGE SCALE GENOMIC DNA]</scope>
    <source>
        <strain evidence="2 3">2006001853</strain>
    </source>
</reference>
<dbReference type="EMBL" id="AFLV02000020">
    <property type="protein sequence ID" value="EKR65395.1"/>
    <property type="molecule type" value="Genomic_DNA"/>
</dbReference>